<keyword evidence="14" id="KW-1185">Reference proteome</keyword>
<dbReference type="CDD" id="cd05236">
    <property type="entry name" value="FAR-N_SDR_e"/>
    <property type="match status" value="2"/>
</dbReference>
<dbReference type="InterPro" id="IPR013120">
    <property type="entry name" value="FAR_NAD-bd"/>
</dbReference>
<dbReference type="GO" id="GO:0035336">
    <property type="term" value="P:long-chain fatty-acyl-CoA metabolic process"/>
    <property type="evidence" value="ECO:0007669"/>
    <property type="project" value="TreeGrafter"/>
</dbReference>
<evidence type="ECO:0000256" key="3">
    <source>
        <dbReference type="ARBA" id="ARBA00022516"/>
    </source>
</evidence>
<dbReference type="GO" id="GO:0016020">
    <property type="term" value="C:membrane"/>
    <property type="evidence" value="ECO:0007669"/>
    <property type="project" value="UniProtKB-SubCell"/>
</dbReference>
<keyword evidence="3 10" id="KW-0444">Lipid biosynthesis</keyword>
<evidence type="ECO:0000313" key="14">
    <source>
        <dbReference type="Proteomes" id="UP000625711"/>
    </source>
</evidence>
<evidence type="ECO:0000256" key="6">
    <source>
        <dbReference type="ARBA" id="ARBA00022989"/>
    </source>
</evidence>
<dbReference type="EMBL" id="JAACXV010000044">
    <property type="protein sequence ID" value="KAF7285797.1"/>
    <property type="molecule type" value="Genomic_DNA"/>
</dbReference>
<evidence type="ECO:0000256" key="5">
    <source>
        <dbReference type="ARBA" id="ARBA00022857"/>
    </source>
</evidence>
<evidence type="ECO:0000256" key="2">
    <source>
        <dbReference type="ARBA" id="ARBA00005928"/>
    </source>
</evidence>
<dbReference type="InterPro" id="IPR033640">
    <property type="entry name" value="FAR_C"/>
</dbReference>
<evidence type="ECO:0000256" key="10">
    <source>
        <dbReference type="RuleBase" id="RU363097"/>
    </source>
</evidence>
<comment type="similarity">
    <text evidence="2 10">Belongs to the fatty acyl-CoA reductase family.</text>
</comment>
<feature type="transmembrane region" description="Helical" evidence="10">
    <location>
        <begin position="472"/>
        <end position="491"/>
    </location>
</feature>
<dbReference type="OrthoDB" id="429813at2759"/>
<feature type="transmembrane region" description="Helical" evidence="10">
    <location>
        <begin position="363"/>
        <end position="381"/>
    </location>
</feature>
<feature type="domain" description="Thioester reductase (TE)" evidence="12">
    <location>
        <begin position="543"/>
        <end position="812"/>
    </location>
</feature>
<dbReference type="PANTHER" id="PTHR11011:SF24">
    <property type="entry name" value="FATTY ACYL-COA REDUCTASE"/>
    <property type="match status" value="1"/>
</dbReference>
<dbReference type="GO" id="GO:0005777">
    <property type="term" value="C:peroxisome"/>
    <property type="evidence" value="ECO:0007669"/>
    <property type="project" value="TreeGrafter"/>
</dbReference>
<comment type="caution">
    <text evidence="13">The sequence shown here is derived from an EMBL/GenBank/DDBJ whole genome shotgun (WGS) entry which is preliminary data.</text>
</comment>
<evidence type="ECO:0000256" key="9">
    <source>
        <dbReference type="ARBA" id="ARBA00052530"/>
    </source>
</evidence>
<dbReference type="GO" id="GO:0080019">
    <property type="term" value="F:alcohol-forming very long-chain fatty acyl-CoA reductase activity"/>
    <property type="evidence" value="ECO:0007669"/>
    <property type="project" value="InterPro"/>
</dbReference>
<evidence type="ECO:0000313" key="13">
    <source>
        <dbReference type="EMBL" id="KAF7285797.1"/>
    </source>
</evidence>
<keyword evidence="8 10" id="KW-0472">Membrane</keyword>
<organism evidence="13 14">
    <name type="scientific">Rhynchophorus ferrugineus</name>
    <name type="common">Red palm weevil</name>
    <name type="synonym">Curculio ferrugineus</name>
    <dbReference type="NCBI Taxonomy" id="354439"/>
    <lineage>
        <taxon>Eukaryota</taxon>
        <taxon>Metazoa</taxon>
        <taxon>Ecdysozoa</taxon>
        <taxon>Arthropoda</taxon>
        <taxon>Hexapoda</taxon>
        <taxon>Insecta</taxon>
        <taxon>Pterygota</taxon>
        <taxon>Neoptera</taxon>
        <taxon>Endopterygota</taxon>
        <taxon>Coleoptera</taxon>
        <taxon>Polyphaga</taxon>
        <taxon>Cucujiformia</taxon>
        <taxon>Curculionidae</taxon>
        <taxon>Dryophthorinae</taxon>
        <taxon>Rhynchophorus</taxon>
    </lineage>
</organism>
<comment type="subcellular location">
    <subcellularLocation>
        <location evidence="1">Membrane</location>
        <topology evidence="1">Multi-pass membrane protein</topology>
    </subcellularLocation>
</comment>
<feature type="domain" description="Fatty acyl-CoA reductase C-terminal" evidence="11">
    <location>
        <begin position="365"/>
        <end position="456"/>
    </location>
</feature>
<dbReference type="PANTHER" id="PTHR11011">
    <property type="entry name" value="MALE STERILITY PROTEIN 2-RELATED"/>
    <property type="match status" value="1"/>
</dbReference>
<keyword evidence="7 10" id="KW-0443">Lipid metabolism</keyword>
<feature type="transmembrane region" description="Helical" evidence="10">
    <location>
        <begin position="968"/>
        <end position="987"/>
    </location>
</feature>
<evidence type="ECO:0000256" key="1">
    <source>
        <dbReference type="ARBA" id="ARBA00004141"/>
    </source>
</evidence>
<dbReference type="Proteomes" id="UP000625711">
    <property type="component" value="Unassembled WGS sequence"/>
</dbReference>
<protein>
    <recommendedName>
        <fullName evidence="10">Fatty acyl-CoA reductase</fullName>
        <ecNumber evidence="10">1.2.1.84</ecNumber>
    </recommendedName>
</protein>
<evidence type="ECO:0000259" key="11">
    <source>
        <dbReference type="Pfam" id="PF03015"/>
    </source>
</evidence>
<evidence type="ECO:0000256" key="7">
    <source>
        <dbReference type="ARBA" id="ARBA00023098"/>
    </source>
</evidence>
<evidence type="ECO:0000259" key="12">
    <source>
        <dbReference type="Pfam" id="PF07993"/>
    </source>
</evidence>
<name>A0A834IRH4_RHYFE</name>
<comment type="catalytic activity">
    <reaction evidence="9 10">
        <text>a long-chain fatty acyl-CoA + 2 NADPH + 2 H(+) = a long-chain primary fatty alcohol + 2 NADP(+) + CoA</text>
        <dbReference type="Rhea" id="RHEA:52716"/>
        <dbReference type="ChEBI" id="CHEBI:15378"/>
        <dbReference type="ChEBI" id="CHEBI:57287"/>
        <dbReference type="ChEBI" id="CHEBI:57783"/>
        <dbReference type="ChEBI" id="CHEBI:58349"/>
        <dbReference type="ChEBI" id="CHEBI:77396"/>
        <dbReference type="ChEBI" id="CHEBI:83139"/>
        <dbReference type="EC" id="1.2.1.84"/>
    </reaction>
</comment>
<keyword evidence="5 10" id="KW-0521">NADP</keyword>
<sequence>MSKTNKITVSQYFIGKKIFVTGGSGFIGKVLLEMLLRLCPDISTIYILIRAKKGKTPEERIKQILDLPLYDRLKKEYPENLKKVIPVVGDVTELNLGLSPESRKLLIDEVNIIYNGAASVRFDDDLKDAVLLNTRSTRETVLLAKEMKNLEVFIHISTTYCHTDKKVIEERIYPALADWKMSIELAENCDSHTLSILTAKYIHPLPNTYTFTKGLSEHVINDLCNGQIPAVVYRPSIVISSLNQPFPGWIDNFNGPVGLLVASGKGILRSAYSEPNLTADYIPVDIICKGLILTTWKKGVDNSDDKLKLDVYNASNNNINNVNMREMIDIGADLSWKYPLNDILWYPSGGITNCIYYHYLKVIFYHVLPALLIDGLLVLLGKKTILLKVQRRIYIANMALQYFLTREWQFINEKGLKLEKEILPEDIENFQFHRDTEVIEYFKNALLGARQYLLKEDASTLPRARTHIRRMFILYIFVNAVIYIGMFYLFFYKYDVIVSEITSHLTVFQKFVARNQDINSEIIMTGSKKITIPQYFKGKKIFITGGSGFIGKVLIELLLRLCPDVSTVYVLIRPKKGKTPEERIKQILDLPLFERLKKEYPENVKKIVPVTGDVTELNLGLTTKSRKLLIEEVNVVYNCAASVRFDDDLKDAILLNTRGTRETVLLAKAMKHLDLFLHISTAYCQADKQVIEEKIYPTAADQNESIKLAENCDSHTLSILTSKYIHPLPNTYTFSKALSEQVINDLCNGQIPAAICRPSIVISTLNQPFPGWVDNFNGPVGLLAASGKGILRSIYSRPDLTADYMPVDIICKGLLVLTWKKGLETNNEDKLKLDVFNASNNNINNVTTGEMIDMGADLSWKYPLSNILWYPNGSITTCMFYHYIRVIFYHILPALVVDGLLILIGKKPMLLKVQRKIYIANMALQYFVTQEWKFINEKGSQLESARQHLLKDDLSTLPRARVNYKRMYALYLICNTVIYVGLAYLFFFKYNVIGFIYRYVMSYFISL</sequence>
<dbReference type="EC" id="1.2.1.84" evidence="10"/>
<accession>A0A834IRH4</accession>
<evidence type="ECO:0000256" key="4">
    <source>
        <dbReference type="ARBA" id="ARBA00022692"/>
    </source>
</evidence>
<gene>
    <name evidence="13" type="ORF">GWI33_009979</name>
</gene>
<dbReference type="Gene3D" id="3.40.50.720">
    <property type="entry name" value="NAD(P)-binding Rossmann-like Domain"/>
    <property type="match status" value="2"/>
</dbReference>
<keyword evidence="4 10" id="KW-0812">Transmembrane</keyword>
<dbReference type="InterPro" id="IPR026055">
    <property type="entry name" value="FAR"/>
</dbReference>
<feature type="domain" description="Thioester reductase (TE)" evidence="12">
    <location>
        <begin position="20"/>
        <end position="289"/>
    </location>
</feature>
<proteinExistence type="inferred from homology"/>
<reference evidence="13" key="1">
    <citation type="submission" date="2020-08" db="EMBL/GenBank/DDBJ databases">
        <title>Genome sequencing and assembly of the red palm weevil Rhynchophorus ferrugineus.</title>
        <authorList>
            <person name="Dias G.B."/>
            <person name="Bergman C.M."/>
            <person name="Manee M."/>
        </authorList>
    </citation>
    <scope>NUCLEOTIDE SEQUENCE</scope>
    <source>
        <strain evidence="13">AA-2017</strain>
        <tissue evidence="13">Whole larva</tissue>
    </source>
</reference>
<dbReference type="SUPFAM" id="SSF51735">
    <property type="entry name" value="NAD(P)-binding Rossmann-fold domains"/>
    <property type="match status" value="2"/>
</dbReference>
<dbReference type="AlphaFoldDB" id="A0A834IRH4"/>
<keyword evidence="10" id="KW-0560">Oxidoreductase</keyword>
<dbReference type="CDD" id="cd09071">
    <property type="entry name" value="FAR_C"/>
    <property type="match status" value="2"/>
</dbReference>
<dbReference type="Pfam" id="PF03015">
    <property type="entry name" value="Sterile"/>
    <property type="match status" value="2"/>
</dbReference>
<dbReference type="FunFam" id="3.40.50.720:FF:000143">
    <property type="entry name" value="Fatty acyl-CoA reductase"/>
    <property type="match status" value="2"/>
</dbReference>
<dbReference type="GO" id="GO:0102965">
    <property type="term" value="F:alcohol-forming long-chain fatty acyl-CoA reductase activity"/>
    <property type="evidence" value="ECO:0007669"/>
    <property type="project" value="UniProtKB-EC"/>
</dbReference>
<keyword evidence="6 10" id="KW-1133">Transmembrane helix</keyword>
<comment type="function">
    <text evidence="10">Catalyzes the reduction of fatty acyl-CoA to fatty alcohols.</text>
</comment>
<feature type="transmembrane region" description="Helical" evidence="10">
    <location>
        <begin position="887"/>
        <end position="905"/>
    </location>
</feature>
<dbReference type="InterPro" id="IPR036291">
    <property type="entry name" value="NAD(P)-bd_dom_sf"/>
</dbReference>
<feature type="domain" description="Fatty acyl-CoA reductase C-terminal" evidence="11">
    <location>
        <begin position="889"/>
        <end position="944"/>
    </location>
</feature>
<evidence type="ECO:0000256" key="8">
    <source>
        <dbReference type="ARBA" id="ARBA00023136"/>
    </source>
</evidence>
<dbReference type="Pfam" id="PF07993">
    <property type="entry name" value="NAD_binding_4"/>
    <property type="match status" value="2"/>
</dbReference>